<proteinExistence type="predicted"/>
<dbReference type="AlphaFoldDB" id="A0A1B0ZNX1"/>
<protein>
    <submittedName>
        <fullName evidence="2">DUF3726 domain-containing protein</fullName>
    </submittedName>
</protein>
<reference evidence="1 3" key="1">
    <citation type="submission" date="2016-04" db="EMBL/GenBank/DDBJ databases">
        <authorList>
            <person name="Evans L.H."/>
            <person name="Alamgir A."/>
            <person name="Owens N."/>
            <person name="Weber N.D."/>
            <person name="Virtaneva K."/>
            <person name="Barbian K."/>
            <person name="Babar A."/>
            <person name="Rosenke K."/>
        </authorList>
    </citation>
    <scope>NUCLEOTIDE SEQUENCE [LARGE SCALE GENOMIC DNA]</scope>
    <source>
        <strain evidence="1 3">JL2886</strain>
    </source>
</reference>
<sequence>MNLSLNEIEVMCKRAARGAGLPWGLAEEAAAASRFLTEVALPGADMLARLLERNDRRPVAMLAPMAAEGCWRAVSGRLCPVIAGSVLSDRAAELETGAVFEMEEVDLPLLLLPFAAAAAQRLDRPVALDWPDLRLVTDGRQISVIGATKQMLRDHVPWLCCHMEAKLGRPLAPVQRGQVAEDVWAQLSAFAHRTYAPASEASRLRGAGAGLTDND</sequence>
<dbReference type="PATRIC" id="fig|60890.4.peg.934"/>
<evidence type="ECO:0000313" key="4">
    <source>
        <dbReference type="Proteomes" id="UP001218364"/>
    </source>
</evidence>
<name>A0A1B0ZNX1_9RHOB</name>
<reference evidence="2 4" key="2">
    <citation type="submission" date="2023-02" db="EMBL/GenBank/DDBJ databases">
        <title>Population genomics of bacteria associated with diatom.</title>
        <authorList>
            <person name="Xie J."/>
            <person name="Wang H."/>
        </authorList>
    </citation>
    <scope>NUCLEOTIDE SEQUENCE [LARGE SCALE GENOMIC DNA]</scope>
    <source>
        <strain evidence="2 4">PT47_8</strain>
    </source>
</reference>
<accession>A0A1B0ZNX1</accession>
<dbReference type="Pfam" id="PF12525">
    <property type="entry name" value="DUF3726"/>
    <property type="match status" value="1"/>
</dbReference>
<evidence type="ECO:0000313" key="3">
    <source>
        <dbReference type="Proteomes" id="UP000092565"/>
    </source>
</evidence>
<organism evidence="1 3">
    <name type="scientific">Phaeobacter gallaeciensis</name>
    <dbReference type="NCBI Taxonomy" id="60890"/>
    <lineage>
        <taxon>Bacteria</taxon>
        <taxon>Pseudomonadati</taxon>
        <taxon>Pseudomonadota</taxon>
        <taxon>Alphaproteobacteria</taxon>
        <taxon>Rhodobacterales</taxon>
        <taxon>Roseobacteraceae</taxon>
        <taxon>Phaeobacter</taxon>
    </lineage>
</organism>
<dbReference type="Proteomes" id="UP000092565">
    <property type="component" value="Chromosome"/>
</dbReference>
<keyword evidence="3" id="KW-1185">Reference proteome</keyword>
<dbReference type="Proteomes" id="UP001218364">
    <property type="component" value="Unassembled WGS sequence"/>
</dbReference>
<dbReference type="RefSeq" id="WP_065270945.1">
    <property type="nucleotide sequence ID" value="NZ_CP015124.1"/>
</dbReference>
<dbReference type="OrthoDB" id="8420038at2"/>
<evidence type="ECO:0000313" key="2">
    <source>
        <dbReference type="EMBL" id="MDE4165875.1"/>
    </source>
</evidence>
<gene>
    <name evidence="1" type="ORF">JL2886_00960</name>
    <name evidence="2" type="ORF">PXK24_09235</name>
</gene>
<dbReference type="InterPro" id="IPR022201">
    <property type="entry name" value="DUF3726"/>
</dbReference>
<dbReference type="EMBL" id="CP015124">
    <property type="protein sequence ID" value="ANP35882.1"/>
    <property type="molecule type" value="Genomic_DNA"/>
</dbReference>
<dbReference type="EMBL" id="JARCJK010000003">
    <property type="protein sequence ID" value="MDE4165875.1"/>
    <property type="molecule type" value="Genomic_DNA"/>
</dbReference>
<evidence type="ECO:0000313" key="1">
    <source>
        <dbReference type="EMBL" id="ANP35882.1"/>
    </source>
</evidence>